<dbReference type="EMBL" id="CAFBLP010000153">
    <property type="protein sequence ID" value="CAB4897173.1"/>
    <property type="molecule type" value="Genomic_DNA"/>
</dbReference>
<proteinExistence type="predicted"/>
<dbReference type="AntiFam" id="ANF00199">
    <property type="entry name" value="Shadow ORF (opposite gltB)"/>
</dbReference>
<protein>
    <submittedName>
        <fullName evidence="2">Unannotated protein</fullName>
    </submittedName>
</protein>
<dbReference type="AlphaFoldDB" id="A0A6J7FZS0"/>
<evidence type="ECO:0000313" key="2">
    <source>
        <dbReference type="EMBL" id="CAB4897173.1"/>
    </source>
</evidence>
<feature type="compositionally biased region" description="Low complexity" evidence="1">
    <location>
        <begin position="633"/>
        <end position="646"/>
    </location>
</feature>
<feature type="region of interest" description="Disordered" evidence="1">
    <location>
        <begin position="81"/>
        <end position="100"/>
    </location>
</feature>
<organism evidence="2">
    <name type="scientific">freshwater metagenome</name>
    <dbReference type="NCBI Taxonomy" id="449393"/>
    <lineage>
        <taxon>unclassified sequences</taxon>
        <taxon>metagenomes</taxon>
        <taxon>ecological metagenomes</taxon>
    </lineage>
</organism>
<dbReference type="AntiFam" id="ANF00150">
    <property type="entry name" value="Shadow ORF (opposite gltB)"/>
</dbReference>
<reference evidence="2" key="1">
    <citation type="submission" date="2020-05" db="EMBL/GenBank/DDBJ databases">
        <authorList>
            <person name="Chiriac C."/>
            <person name="Salcher M."/>
            <person name="Ghai R."/>
            <person name="Kavagutti S V."/>
        </authorList>
    </citation>
    <scope>NUCLEOTIDE SEQUENCE</scope>
</reference>
<name>A0A6J7FZS0_9ZZZZ</name>
<sequence>MRAIVVDVDDLGELVVVDDRERQHQLAAALGTGGEQVVLRPDRGANRGDHFFADGIERRVRDLREQLLEVIEQQPGTIAEHGQRRVGAHRPDRLGAGPGHRRNDDLELFVGVPEDLLAAQHTGMAELDVLVLGEIAQLDEPLIEPILIGMFAGECALDLVIGHDASLSGVYQEHAPGLQPALLHDARRIDVDHAALTGEYDEVVVGDPVAARSQPIAVEDSTDHGAVGEGNAGRAVPRLHQRGVEAVEGPLGGVHDVVVLPGLRDHHQHRVRQRTATKVEQFEHFVEARRVRAAGRADGKGPLDTGQQGAAHQGLAGAHPVAVALHGVDLAVVGDVAVRVRQRPRREGVGAEAAVHQRQGALDALVPQIGEEHRQLRRGEHALVDQGPAGQRREVGALLARQLVFDALARHEHLAIEIDPCSRCGVGDEQLLEARHHRTSARPEAGRIDGNGTPSESAQALFGDDGLDRGHGLGSVTDVSRQERQADGVLTHGRKFEAGDRTQEAVRHLDEDAGTIAGIGLGPGGATVLHVAQGADAHGDNGATGDTVDVGDEGDTTGIVFESRVVEPNGRGVIGMHRPHPLKSVWLGWTLGTTLARTVTSMLRERASFHQSILDGSAFCVVSRGFRPLITRRGSSGCGSRSWPSRPRSDWATR</sequence>
<feature type="region of interest" description="Disordered" evidence="1">
    <location>
        <begin position="633"/>
        <end position="654"/>
    </location>
</feature>
<accession>A0A6J7FZS0</accession>
<gene>
    <name evidence="2" type="ORF">UFOPK3376_03214</name>
</gene>
<feature type="region of interest" description="Disordered" evidence="1">
    <location>
        <begin position="437"/>
        <end position="457"/>
    </location>
</feature>
<evidence type="ECO:0000256" key="1">
    <source>
        <dbReference type="SAM" id="MobiDB-lite"/>
    </source>
</evidence>